<reference evidence="2 3" key="2">
    <citation type="submission" date="2018-03" db="EMBL/GenBank/DDBJ databases">
        <title>The ancient ancestry and fast evolution of plastids.</title>
        <authorList>
            <person name="Moore K.R."/>
            <person name="Magnabosco C."/>
            <person name="Momper L."/>
            <person name="Gold D.A."/>
            <person name="Bosak T."/>
            <person name="Fournier G.P."/>
        </authorList>
    </citation>
    <scope>NUCLEOTIDE SEQUENCE [LARGE SCALE GENOMIC DNA]</scope>
    <source>
        <strain evidence="2 3">ULC18</strain>
    </source>
</reference>
<dbReference type="AlphaFoldDB" id="A0A2T1DSZ3"/>
<dbReference type="Proteomes" id="UP000239576">
    <property type="component" value="Unassembled WGS sequence"/>
</dbReference>
<evidence type="ECO:0000313" key="3">
    <source>
        <dbReference type="Proteomes" id="UP000239576"/>
    </source>
</evidence>
<comment type="caution">
    <text evidence="2">The sequence shown here is derived from an EMBL/GenBank/DDBJ whole genome shotgun (WGS) entry which is preliminary data.</text>
</comment>
<proteinExistence type="predicted"/>
<organism evidence="2 3">
    <name type="scientific">Stenomitos frigidus ULC18</name>
    <dbReference type="NCBI Taxonomy" id="2107698"/>
    <lineage>
        <taxon>Bacteria</taxon>
        <taxon>Bacillati</taxon>
        <taxon>Cyanobacteriota</taxon>
        <taxon>Cyanophyceae</taxon>
        <taxon>Leptolyngbyales</taxon>
        <taxon>Leptolyngbyaceae</taxon>
        <taxon>Stenomitos</taxon>
    </lineage>
</organism>
<evidence type="ECO:0008006" key="4">
    <source>
        <dbReference type="Google" id="ProtNLM"/>
    </source>
</evidence>
<dbReference type="EMBL" id="PVWK01000160">
    <property type="protein sequence ID" value="PSB23602.1"/>
    <property type="molecule type" value="Genomic_DNA"/>
</dbReference>
<accession>A0A2T1DSZ3</accession>
<reference evidence="3" key="1">
    <citation type="submission" date="2018-02" db="EMBL/GenBank/DDBJ databases">
        <authorList>
            <person name="Moore K."/>
            <person name="Momper L."/>
        </authorList>
    </citation>
    <scope>NUCLEOTIDE SEQUENCE [LARGE SCALE GENOMIC DNA]</scope>
    <source>
        <strain evidence="3">ULC18</strain>
    </source>
</reference>
<dbReference type="Gene3D" id="1.20.120.1490">
    <property type="match status" value="1"/>
</dbReference>
<name>A0A2T1DSZ3_9CYAN</name>
<dbReference type="RefSeq" id="WP_106261043.1">
    <property type="nucleotide sequence ID" value="NZ_CAWNSW010000141.1"/>
</dbReference>
<evidence type="ECO:0000313" key="2">
    <source>
        <dbReference type="EMBL" id="PSB23602.1"/>
    </source>
</evidence>
<dbReference type="OrthoDB" id="426086at2"/>
<evidence type="ECO:0000256" key="1">
    <source>
        <dbReference type="SAM" id="SignalP"/>
    </source>
</evidence>
<sequence length="211" mass="23354">MKQPMKRNLIALLAGSLVVATPILANLAVAQTPSPLPANTPNAAVIPADRLERRQQLRSQISTILTPEQRQQFATAIKQGQSVEATIAAMNLSADQKAQLQQVLAASGLPNLSQLNLTQTQKVQLKQVYAQVRTQLDQILTVEQRQQFKAALVQGSSFQGAIATMNLSAEQKTQVRQMMQSTRPQLDQILTAEQKQQLRQNLSSLRQQRQR</sequence>
<keyword evidence="3" id="KW-1185">Reference proteome</keyword>
<protein>
    <recommendedName>
        <fullName evidence="4">P pilus assembly/Cpx signaling pathway, periplasmic inhibitor/zinc-resistance associated protein</fullName>
    </recommendedName>
</protein>
<feature type="chain" id="PRO_5015709270" description="P pilus assembly/Cpx signaling pathway, periplasmic inhibitor/zinc-resistance associated protein" evidence="1">
    <location>
        <begin position="31"/>
        <end position="211"/>
    </location>
</feature>
<gene>
    <name evidence="2" type="ORF">C7B82_30445</name>
</gene>
<keyword evidence="1" id="KW-0732">Signal</keyword>
<feature type="signal peptide" evidence="1">
    <location>
        <begin position="1"/>
        <end position="30"/>
    </location>
</feature>